<accession>A0ABR2E6Z7</accession>
<dbReference type="EMBL" id="JBBPBM010000019">
    <property type="protein sequence ID" value="KAK8553810.1"/>
    <property type="molecule type" value="Genomic_DNA"/>
</dbReference>
<proteinExistence type="predicted"/>
<evidence type="ECO:0000313" key="2">
    <source>
        <dbReference type="Proteomes" id="UP001472677"/>
    </source>
</evidence>
<comment type="caution">
    <text evidence="1">The sequence shown here is derived from an EMBL/GenBank/DDBJ whole genome shotgun (WGS) entry which is preliminary data.</text>
</comment>
<evidence type="ECO:0000313" key="1">
    <source>
        <dbReference type="EMBL" id="KAK8553810.1"/>
    </source>
</evidence>
<reference evidence="1 2" key="1">
    <citation type="journal article" date="2024" name="G3 (Bethesda)">
        <title>Genome assembly of Hibiscus sabdariffa L. provides insights into metabolisms of medicinal natural products.</title>
        <authorList>
            <person name="Kim T."/>
        </authorList>
    </citation>
    <scope>NUCLEOTIDE SEQUENCE [LARGE SCALE GENOMIC DNA]</scope>
    <source>
        <strain evidence="1">TK-2024</strain>
        <tissue evidence="1">Old leaves</tissue>
    </source>
</reference>
<name>A0ABR2E6Z7_9ROSI</name>
<sequence>MVGASMEHEGGALLEGKDPSVELFVEDNSWLGSSVNKTLSTEAIFYSHLMLQYDGFGFSSPDCQVVVFTILSKLICLELLGLQILLAQIFSL</sequence>
<dbReference type="Proteomes" id="UP001472677">
    <property type="component" value="Unassembled WGS sequence"/>
</dbReference>
<keyword evidence="2" id="KW-1185">Reference proteome</keyword>
<protein>
    <submittedName>
        <fullName evidence="1">Uncharacterized protein</fullName>
    </submittedName>
</protein>
<organism evidence="1 2">
    <name type="scientific">Hibiscus sabdariffa</name>
    <name type="common">roselle</name>
    <dbReference type="NCBI Taxonomy" id="183260"/>
    <lineage>
        <taxon>Eukaryota</taxon>
        <taxon>Viridiplantae</taxon>
        <taxon>Streptophyta</taxon>
        <taxon>Embryophyta</taxon>
        <taxon>Tracheophyta</taxon>
        <taxon>Spermatophyta</taxon>
        <taxon>Magnoliopsida</taxon>
        <taxon>eudicotyledons</taxon>
        <taxon>Gunneridae</taxon>
        <taxon>Pentapetalae</taxon>
        <taxon>rosids</taxon>
        <taxon>malvids</taxon>
        <taxon>Malvales</taxon>
        <taxon>Malvaceae</taxon>
        <taxon>Malvoideae</taxon>
        <taxon>Hibiscus</taxon>
    </lineage>
</organism>
<gene>
    <name evidence="1" type="ORF">V6N12_030793</name>
</gene>